<reference evidence="3 4" key="1">
    <citation type="journal article" date="2015" name="Fungal Genet. Biol.">
        <title>Evolution of novel wood decay mechanisms in Agaricales revealed by the genome sequences of Fistulina hepatica and Cylindrobasidium torrendii.</title>
        <authorList>
            <person name="Floudas D."/>
            <person name="Held B.W."/>
            <person name="Riley R."/>
            <person name="Nagy L.G."/>
            <person name="Koehler G."/>
            <person name="Ransdell A.S."/>
            <person name="Younus H."/>
            <person name="Chow J."/>
            <person name="Chiniquy J."/>
            <person name="Lipzen A."/>
            <person name="Tritt A."/>
            <person name="Sun H."/>
            <person name="Haridas S."/>
            <person name="LaButti K."/>
            <person name="Ohm R.A."/>
            <person name="Kues U."/>
            <person name="Blanchette R.A."/>
            <person name="Grigoriev I.V."/>
            <person name="Minto R.E."/>
            <person name="Hibbett D.S."/>
        </authorList>
    </citation>
    <scope>NUCLEOTIDE SEQUENCE [LARGE SCALE GENOMIC DNA]</scope>
    <source>
        <strain evidence="3 4">FP15055 ss-10</strain>
    </source>
</reference>
<sequence length="296" mass="32914">MNVGRDANGYWGEQRCCAPIADAVSRMRTFCTLATVRLPTFATNRLHRLRRHLLVDVDVDAVSAARISTDDDDMGRIEAEQRRRDELCDGYAKLKDVLPVSNQKSSKVSLLDRGAVSGMRRTVLEVVFGHESTRFRMRAKGRSLAALLVPALPFAADLARPWAEMKYTCGNYGRRNCPLRRTAANASGIEENSIQIVIEETESNTGAMGCKQNGASLPTHEDGTISHSHSPFLPSREYGPSLRRLPPSAHEGRAPNADPDRTKMSTRESTSSSPRECALAHSRVEERLREYILQLH</sequence>
<evidence type="ECO:0000259" key="2">
    <source>
        <dbReference type="Pfam" id="PF00010"/>
    </source>
</evidence>
<accession>A0A0D7AR32</accession>
<evidence type="ECO:0000256" key="1">
    <source>
        <dbReference type="SAM" id="MobiDB-lite"/>
    </source>
</evidence>
<feature type="domain" description="BHLH" evidence="2">
    <location>
        <begin position="77"/>
        <end position="112"/>
    </location>
</feature>
<dbReference type="Proteomes" id="UP000054007">
    <property type="component" value="Unassembled WGS sequence"/>
</dbReference>
<dbReference type="SUPFAM" id="SSF47459">
    <property type="entry name" value="HLH, helix-loop-helix DNA-binding domain"/>
    <property type="match status" value="1"/>
</dbReference>
<dbReference type="EMBL" id="KN881377">
    <property type="protein sequence ID" value="KIY60672.1"/>
    <property type="molecule type" value="Genomic_DNA"/>
</dbReference>
<gene>
    <name evidence="3" type="ORF">CYLTODRAFT_495553</name>
</gene>
<protein>
    <recommendedName>
        <fullName evidence="2">BHLH domain-containing protein</fullName>
    </recommendedName>
</protein>
<dbReference type="OrthoDB" id="5778525at2759"/>
<name>A0A0D7AR32_9AGAR</name>
<dbReference type="AlphaFoldDB" id="A0A0D7AR32"/>
<dbReference type="InterPro" id="IPR036638">
    <property type="entry name" value="HLH_DNA-bd_sf"/>
</dbReference>
<dbReference type="Gene3D" id="4.10.280.10">
    <property type="entry name" value="Helix-loop-helix DNA-binding domain"/>
    <property type="match status" value="1"/>
</dbReference>
<feature type="region of interest" description="Disordered" evidence="1">
    <location>
        <begin position="205"/>
        <end position="280"/>
    </location>
</feature>
<feature type="compositionally biased region" description="Basic and acidic residues" evidence="1">
    <location>
        <begin position="250"/>
        <end position="266"/>
    </location>
</feature>
<proteinExistence type="predicted"/>
<evidence type="ECO:0000313" key="4">
    <source>
        <dbReference type="Proteomes" id="UP000054007"/>
    </source>
</evidence>
<dbReference type="GO" id="GO:0046983">
    <property type="term" value="F:protein dimerization activity"/>
    <property type="evidence" value="ECO:0007669"/>
    <property type="project" value="InterPro"/>
</dbReference>
<dbReference type="Pfam" id="PF00010">
    <property type="entry name" value="HLH"/>
    <property type="match status" value="1"/>
</dbReference>
<feature type="compositionally biased region" description="Low complexity" evidence="1">
    <location>
        <begin position="267"/>
        <end position="276"/>
    </location>
</feature>
<dbReference type="CDD" id="cd00083">
    <property type="entry name" value="bHLH_SF"/>
    <property type="match status" value="1"/>
</dbReference>
<keyword evidence="4" id="KW-1185">Reference proteome</keyword>
<organism evidence="3 4">
    <name type="scientific">Cylindrobasidium torrendii FP15055 ss-10</name>
    <dbReference type="NCBI Taxonomy" id="1314674"/>
    <lineage>
        <taxon>Eukaryota</taxon>
        <taxon>Fungi</taxon>
        <taxon>Dikarya</taxon>
        <taxon>Basidiomycota</taxon>
        <taxon>Agaricomycotina</taxon>
        <taxon>Agaricomycetes</taxon>
        <taxon>Agaricomycetidae</taxon>
        <taxon>Agaricales</taxon>
        <taxon>Marasmiineae</taxon>
        <taxon>Physalacriaceae</taxon>
        <taxon>Cylindrobasidium</taxon>
    </lineage>
</organism>
<dbReference type="InterPro" id="IPR011598">
    <property type="entry name" value="bHLH_dom"/>
</dbReference>
<evidence type="ECO:0000313" key="3">
    <source>
        <dbReference type="EMBL" id="KIY60672.1"/>
    </source>
</evidence>